<comment type="subcellular location">
    <subcellularLocation>
        <location evidence="1">Nucleus</location>
    </subcellularLocation>
</comment>
<dbReference type="SMART" id="SM00380">
    <property type="entry name" value="AP2"/>
    <property type="match status" value="1"/>
</dbReference>
<sequence length="191" mass="21882">MDSYHSPASTTYWDPTQLYMVDDDLVSKESLFLGVEGGEVGTWRRYRGVRRRASGKFAAEIKEPNKDGRVWLGTYDTEEEAALAYDNAAYKIRGCKAKLNFPHLVPSFSSSSSSSMCEDRLEGPKKRKGLNRSVGLVEVQKVTTNVATSKFKLQQEPCQNSRNFQRNNNHYEKNLKRDLHVVPQWFSEKYT</sequence>
<evidence type="ECO:0000256" key="4">
    <source>
        <dbReference type="ARBA" id="ARBA00023163"/>
    </source>
</evidence>
<dbReference type="InterPro" id="IPR001471">
    <property type="entry name" value="AP2/ERF_dom"/>
</dbReference>
<evidence type="ECO:0000256" key="6">
    <source>
        <dbReference type="ARBA" id="ARBA00024343"/>
    </source>
</evidence>
<evidence type="ECO:0000256" key="1">
    <source>
        <dbReference type="ARBA" id="ARBA00004123"/>
    </source>
</evidence>
<dbReference type="FunFam" id="3.30.730.10:FF:000001">
    <property type="entry name" value="Ethylene-responsive transcription factor 2"/>
    <property type="match status" value="1"/>
</dbReference>
<dbReference type="InterPro" id="IPR044808">
    <property type="entry name" value="ERF_plant"/>
</dbReference>
<reference evidence="8 9" key="1">
    <citation type="submission" date="2024-08" db="EMBL/GenBank/DDBJ databases">
        <title>Insights into the chromosomal genome structure of Flemingia macrophylla.</title>
        <authorList>
            <person name="Ding Y."/>
            <person name="Zhao Y."/>
            <person name="Bi W."/>
            <person name="Wu M."/>
            <person name="Zhao G."/>
            <person name="Gong Y."/>
            <person name="Li W."/>
            <person name="Zhang P."/>
        </authorList>
    </citation>
    <scope>NUCLEOTIDE SEQUENCE [LARGE SCALE GENOMIC DNA]</scope>
    <source>
        <strain evidence="8">DYQJB</strain>
        <tissue evidence="8">Leaf</tissue>
    </source>
</reference>
<name>A0ABD1M2V3_9FABA</name>
<dbReference type="Gene3D" id="3.30.730.10">
    <property type="entry name" value="AP2/ERF domain"/>
    <property type="match status" value="1"/>
</dbReference>
<keyword evidence="4" id="KW-0804">Transcription</keyword>
<evidence type="ECO:0000256" key="3">
    <source>
        <dbReference type="ARBA" id="ARBA00023125"/>
    </source>
</evidence>
<dbReference type="Proteomes" id="UP001603857">
    <property type="component" value="Unassembled WGS sequence"/>
</dbReference>
<dbReference type="PANTHER" id="PTHR31190:SF306">
    <property type="entry name" value="AP2-DOMAIN DNA-BINDING PROTEIN"/>
    <property type="match status" value="1"/>
</dbReference>
<dbReference type="InterPro" id="IPR036955">
    <property type="entry name" value="AP2/ERF_dom_sf"/>
</dbReference>
<dbReference type="CDD" id="cd00018">
    <property type="entry name" value="AP2"/>
    <property type="match status" value="1"/>
</dbReference>
<dbReference type="Pfam" id="PF00847">
    <property type="entry name" value="AP2"/>
    <property type="match status" value="1"/>
</dbReference>
<dbReference type="GO" id="GO:0005634">
    <property type="term" value="C:nucleus"/>
    <property type="evidence" value="ECO:0007669"/>
    <property type="project" value="UniProtKB-SubCell"/>
</dbReference>
<evidence type="ECO:0000256" key="2">
    <source>
        <dbReference type="ARBA" id="ARBA00023015"/>
    </source>
</evidence>
<dbReference type="InterPro" id="IPR016177">
    <property type="entry name" value="DNA-bd_dom_sf"/>
</dbReference>
<protein>
    <recommendedName>
        <fullName evidence="7">AP2/ERF domain-containing protein</fullName>
    </recommendedName>
</protein>
<evidence type="ECO:0000256" key="5">
    <source>
        <dbReference type="ARBA" id="ARBA00023242"/>
    </source>
</evidence>
<proteinExistence type="inferred from homology"/>
<comment type="similarity">
    <text evidence="6">Belongs to the AP2/ERF transcription factor family. ERF subfamily.</text>
</comment>
<gene>
    <name evidence="8" type="ORF">Fmac_017647</name>
</gene>
<keyword evidence="2" id="KW-0805">Transcription regulation</keyword>
<evidence type="ECO:0000313" key="8">
    <source>
        <dbReference type="EMBL" id="KAL2330066.1"/>
    </source>
</evidence>
<dbReference type="SUPFAM" id="SSF54171">
    <property type="entry name" value="DNA-binding domain"/>
    <property type="match status" value="1"/>
</dbReference>
<dbReference type="PRINTS" id="PR00367">
    <property type="entry name" value="ETHRSPELEMNT"/>
</dbReference>
<dbReference type="PROSITE" id="PS51032">
    <property type="entry name" value="AP2_ERF"/>
    <property type="match status" value="1"/>
</dbReference>
<keyword evidence="3" id="KW-0238">DNA-binding</keyword>
<dbReference type="PANTHER" id="PTHR31190">
    <property type="entry name" value="DNA-BINDING DOMAIN"/>
    <property type="match status" value="1"/>
</dbReference>
<dbReference type="EMBL" id="JBGMDY010000006">
    <property type="protein sequence ID" value="KAL2330066.1"/>
    <property type="molecule type" value="Genomic_DNA"/>
</dbReference>
<dbReference type="GO" id="GO:0003677">
    <property type="term" value="F:DNA binding"/>
    <property type="evidence" value="ECO:0007669"/>
    <property type="project" value="UniProtKB-KW"/>
</dbReference>
<evidence type="ECO:0000259" key="7">
    <source>
        <dbReference type="PROSITE" id="PS51032"/>
    </source>
</evidence>
<comment type="caution">
    <text evidence="8">The sequence shown here is derived from an EMBL/GenBank/DDBJ whole genome shotgun (WGS) entry which is preliminary data.</text>
</comment>
<feature type="domain" description="AP2/ERF" evidence="7">
    <location>
        <begin position="45"/>
        <end position="102"/>
    </location>
</feature>
<evidence type="ECO:0000313" key="9">
    <source>
        <dbReference type="Proteomes" id="UP001603857"/>
    </source>
</evidence>
<dbReference type="AlphaFoldDB" id="A0ABD1M2V3"/>
<keyword evidence="5" id="KW-0539">Nucleus</keyword>
<keyword evidence="9" id="KW-1185">Reference proteome</keyword>
<organism evidence="8 9">
    <name type="scientific">Flemingia macrophylla</name>
    <dbReference type="NCBI Taxonomy" id="520843"/>
    <lineage>
        <taxon>Eukaryota</taxon>
        <taxon>Viridiplantae</taxon>
        <taxon>Streptophyta</taxon>
        <taxon>Embryophyta</taxon>
        <taxon>Tracheophyta</taxon>
        <taxon>Spermatophyta</taxon>
        <taxon>Magnoliopsida</taxon>
        <taxon>eudicotyledons</taxon>
        <taxon>Gunneridae</taxon>
        <taxon>Pentapetalae</taxon>
        <taxon>rosids</taxon>
        <taxon>fabids</taxon>
        <taxon>Fabales</taxon>
        <taxon>Fabaceae</taxon>
        <taxon>Papilionoideae</taxon>
        <taxon>50 kb inversion clade</taxon>
        <taxon>NPAAA clade</taxon>
        <taxon>indigoferoid/millettioid clade</taxon>
        <taxon>Phaseoleae</taxon>
        <taxon>Flemingia</taxon>
    </lineage>
</organism>
<accession>A0ABD1M2V3</accession>